<reference evidence="3" key="1">
    <citation type="journal article" date="2019" name="Int. J. Syst. Evol. Microbiol.">
        <title>The Global Catalogue of Microorganisms (GCM) 10K type strain sequencing project: providing services to taxonomists for standard genome sequencing and annotation.</title>
        <authorList>
            <consortium name="The Broad Institute Genomics Platform"/>
            <consortium name="The Broad Institute Genome Sequencing Center for Infectious Disease"/>
            <person name="Wu L."/>
            <person name="Ma J."/>
        </authorList>
    </citation>
    <scope>NUCLEOTIDE SEQUENCE [LARGE SCALE GENOMIC DNA]</scope>
    <source>
        <strain evidence="3">JCM 3272</strain>
    </source>
</reference>
<sequence>MVDGDVLDWPAPGAARRRQWPIVTVLVLVALLATGSRPAAGIDDIGVLAQRALAFVADRGALYALADEPALAAFDWGTGRARWSRSVTGGTGQVYLAADRAYVRHRPCTDTVGWSLERLDPATGHTLWLRAGAPLAVLAGPPGAAPVLLSVDDRQAVCPPVVPPRNAPPGDVHLAGLDAETGDIRWAFDLGGGARLVAPDVPGTGWFAVWYPGGRTEIRASDTGGVTAAANVDELSGTPPTSVRVVGDLLVVVAVRADGAMITAYDRSSLRYRWHRLFSSSDQAPIAEIAYGPVVVACGPMVCVPNWRDLAVLDPDTGEQAWRRPVQLDSAGPGVLVARDRDDFTRVRVVDWRTGKDRADLQGWAVVPSASTGTDDDELGATVAPSALVQRPDGDGSRLARIDLTTGAISPMGRVDAVPARCSVRHHRLSCLAGGDSVRLWRLPD</sequence>
<dbReference type="InterPro" id="IPR002372">
    <property type="entry name" value="PQQ_rpt_dom"/>
</dbReference>
<dbReference type="Pfam" id="PF13360">
    <property type="entry name" value="PQQ_2"/>
    <property type="match status" value="2"/>
</dbReference>
<keyword evidence="3" id="KW-1185">Reference proteome</keyword>
<evidence type="ECO:0000259" key="1">
    <source>
        <dbReference type="Pfam" id="PF13360"/>
    </source>
</evidence>
<dbReference type="InterPro" id="IPR011047">
    <property type="entry name" value="Quinoprotein_ADH-like_sf"/>
</dbReference>
<dbReference type="SUPFAM" id="SSF50998">
    <property type="entry name" value="Quinoprotein alcohol dehydrogenase-like"/>
    <property type="match status" value="1"/>
</dbReference>
<proteinExistence type="predicted"/>
<dbReference type="Proteomes" id="UP001501444">
    <property type="component" value="Unassembled WGS sequence"/>
</dbReference>
<protein>
    <recommendedName>
        <fullName evidence="1">Pyrrolo-quinoline quinone repeat domain-containing protein</fullName>
    </recommendedName>
</protein>
<organism evidence="2 3">
    <name type="scientific">Dactylosporangium salmoneum</name>
    <dbReference type="NCBI Taxonomy" id="53361"/>
    <lineage>
        <taxon>Bacteria</taxon>
        <taxon>Bacillati</taxon>
        <taxon>Actinomycetota</taxon>
        <taxon>Actinomycetes</taxon>
        <taxon>Micromonosporales</taxon>
        <taxon>Micromonosporaceae</taxon>
        <taxon>Dactylosporangium</taxon>
    </lineage>
</organism>
<dbReference type="EMBL" id="BAAARV010000088">
    <property type="protein sequence ID" value="GAA2381785.1"/>
    <property type="molecule type" value="Genomic_DNA"/>
</dbReference>
<accession>A0ABP5UL65</accession>
<gene>
    <name evidence="2" type="ORF">GCM10010170_089770</name>
</gene>
<evidence type="ECO:0000313" key="3">
    <source>
        <dbReference type="Proteomes" id="UP001501444"/>
    </source>
</evidence>
<dbReference type="Gene3D" id="2.130.10.10">
    <property type="entry name" value="YVTN repeat-like/Quinoprotein amine dehydrogenase"/>
    <property type="match status" value="1"/>
</dbReference>
<name>A0ABP5UL65_9ACTN</name>
<evidence type="ECO:0000313" key="2">
    <source>
        <dbReference type="EMBL" id="GAA2381785.1"/>
    </source>
</evidence>
<comment type="caution">
    <text evidence="2">The sequence shown here is derived from an EMBL/GenBank/DDBJ whole genome shotgun (WGS) entry which is preliminary data.</text>
</comment>
<feature type="domain" description="Pyrrolo-quinoline quinone repeat" evidence="1">
    <location>
        <begin position="173"/>
        <end position="329"/>
    </location>
</feature>
<feature type="domain" description="Pyrrolo-quinoline quinone repeat" evidence="1">
    <location>
        <begin position="56"/>
        <end position="129"/>
    </location>
</feature>
<dbReference type="InterPro" id="IPR015943">
    <property type="entry name" value="WD40/YVTN_repeat-like_dom_sf"/>
</dbReference>